<keyword evidence="2" id="KW-1185">Reference proteome</keyword>
<gene>
    <name evidence="1" type="ORF">CDAR_401191</name>
</gene>
<proteinExistence type="predicted"/>
<accession>A0AAV4V255</accession>
<organism evidence="1 2">
    <name type="scientific">Caerostris darwini</name>
    <dbReference type="NCBI Taxonomy" id="1538125"/>
    <lineage>
        <taxon>Eukaryota</taxon>
        <taxon>Metazoa</taxon>
        <taxon>Ecdysozoa</taxon>
        <taxon>Arthropoda</taxon>
        <taxon>Chelicerata</taxon>
        <taxon>Arachnida</taxon>
        <taxon>Araneae</taxon>
        <taxon>Araneomorphae</taxon>
        <taxon>Entelegynae</taxon>
        <taxon>Araneoidea</taxon>
        <taxon>Araneidae</taxon>
        <taxon>Caerostris</taxon>
    </lineage>
</organism>
<dbReference type="AlphaFoldDB" id="A0AAV4V255"/>
<dbReference type="EMBL" id="BPLQ01012258">
    <property type="protein sequence ID" value="GIY64036.1"/>
    <property type="molecule type" value="Genomic_DNA"/>
</dbReference>
<comment type="caution">
    <text evidence="1">The sequence shown here is derived from an EMBL/GenBank/DDBJ whole genome shotgun (WGS) entry which is preliminary data.</text>
</comment>
<protein>
    <submittedName>
        <fullName evidence="1">Uncharacterized protein</fullName>
    </submittedName>
</protein>
<reference evidence="1 2" key="1">
    <citation type="submission" date="2021-06" db="EMBL/GenBank/DDBJ databases">
        <title>Caerostris darwini draft genome.</title>
        <authorList>
            <person name="Kono N."/>
            <person name="Arakawa K."/>
        </authorList>
    </citation>
    <scope>NUCLEOTIDE SEQUENCE [LARGE SCALE GENOMIC DNA]</scope>
</reference>
<evidence type="ECO:0000313" key="2">
    <source>
        <dbReference type="Proteomes" id="UP001054837"/>
    </source>
</evidence>
<dbReference type="Proteomes" id="UP001054837">
    <property type="component" value="Unassembled WGS sequence"/>
</dbReference>
<sequence>MITVCMPRGAVVNSLNSQRSIGPLFAAFRAVIHFWHDLDTESNRDESIADELNASETIADKSMQINRLQMNQIQMN</sequence>
<evidence type="ECO:0000313" key="1">
    <source>
        <dbReference type="EMBL" id="GIY64036.1"/>
    </source>
</evidence>
<name>A0AAV4V255_9ARAC</name>